<name>A0A1Z5HQ50_9FIRM</name>
<dbReference type="EMBL" id="BDGJ01000023">
    <property type="protein sequence ID" value="GAW91653.1"/>
    <property type="molecule type" value="Genomic_DNA"/>
</dbReference>
<organism evidence="1 2">
    <name type="scientific">Calderihabitans maritimus</name>
    <dbReference type="NCBI Taxonomy" id="1246530"/>
    <lineage>
        <taxon>Bacteria</taxon>
        <taxon>Bacillati</taxon>
        <taxon>Bacillota</taxon>
        <taxon>Clostridia</taxon>
        <taxon>Neomoorellales</taxon>
        <taxon>Calderihabitantaceae</taxon>
        <taxon>Calderihabitans</taxon>
    </lineage>
</organism>
<gene>
    <name evidence="1" type="ORF">KKC1_08140</name>
</gene>
<keyword evidence="2" id="KW-1185">Reference proteome</keyword>
<comment type="caution">
    <text evidence="1">The sequence shown here is derived from an EMBL/GenBank/DDBJ whole genome shotgun (WGS) entry which is preliminary data.</text>
</comment>
<protein>
    <submittedName>
        <fullName evidence="1">Copper amine oxidase</fullName>
    </submittedName>
</protein>
<dbReference type="RefSeq" id="WP_238134182.1">
    <property type="nucleotide sequence ID" value="NZ_BDGJ01000023.1"/>
</dbReference>
<proteinExistence type="predicted"/>
<reference evidence="2" key="1">
    <citation type="journal article" date="2017" name="Appl. Environ. Microbiol.">
        <title>Genomic analysis of Calderihabitans maritimus KKC1, a thermophilic hydrogenogenic carboxydotrophic bacterium isolated from marine sediment.</title>
        <authorList>
            <person name="Omae K."/>
            <person name="Yoneda Y."/>
            <person name="Fukuyama Y."/>
            <person name="Yoshida T."/>
            <person name="Sako Y."/>
        </authorList>
    </citation>
    <scope>NUCLEOTIDE SEQUENCE [LARGE SCALE GENOMIC DNA]</scope>
    <source>
        <strain evidence="2">KKC1</strain>
    </source>
</reference>
<dbReference type="Proteomes" id="UP000197032">
    <property type="component" value="Unassembled WGS sequence"/>
</dbReference>
<dbReference type="AlphaFoldDB" id="A0A1Z5HQ50"/>
<evidence type="ECO:0000313" key="2">
    <source>
        <dbReference type="Proteomes" id="UP000197032"/>
    </source>
</evidence>
<evidence type="ECO:0000313" key="1">
    <source>
        <dbReference type="EMBL" id="GAW91653.1"/>
    </source>
</evidence>
<sequence>MFRIRVIVLLFLTFSFLFGRLMTVYASDVKLLIQKDDYRLAKYEPVEGIYLGAYVFQDAVINGDMAKFN</sequence>
<accession>A0A1Z5HQ50</accession>